<protein>
    <recommendedName>
        <fullName evidence="9">Lipoprotein signal peptidase</fullName>
        <ecNumber evidence="9">3.4.23.36</ecNumber>
    </recommendedName>
    <alternativeName>
        <fullName evidence="9">Prolipoprotein signal peptidase</fullName>
    </alternativeName>
    <alternativeName>
        <fullName evidence="9">Signal peptidase II</fullName>
        <shortName evidence="9">SPase II</shortName>
    </alternativeName>
</protein>
<keyword evidence="8 9" id="KW-0472">Membrane</keyword>
<keyword evidence="7 9" id="KW-1133">Transmembrane helix</keyword>
<reference evidence="12" key="1">
    <citation type="submission" date="2022-01" db="EMBL/GenBank/DDBJ databases">
        <title>Collection of gut derived symbiotic bacterial strains cultured from healthy donors.</title>
        <authorList>
            <person name="Lin H."/>
            <person name="Kohout C."/>
            <person name="Waligurski E."/>
            <person name="Pamer E.G."/>
        </authorList>
    </citation>
    <scope>NUCLEOTIDE SEQUENCE</scope>
    <source>
        <strain evidence="12">DFI.7.46</strain>
    </source>
</reference>
<keyword evidence="6 9" id="KW-0378">Hydrolase</keyword>
<evidence type="ECO:0000256" key="1">
    <source>
        <dbReference type="ARBA" id="ARBA00006139"/>
    </source>
</evidence>
<dbReference type="AlphaFoldDB" id="A0AAJ1F7D5"/>
<accession>A0AAJ1F7D5</accession>
<keyword evidence="4 9" id="KW-0812">Transmembrane</keyword>
<evidence type="ECO:0000256" key="10">
    <source>
        <dbReference type="RuleBase" id="RU000594"/>
    </source>
</evidence>
<dbReference type="GO" id="GO:0006508">
    <property type="term" value="P:proteolysis"/>
    <property type="evidence" value="ECO:0007669"/>
    <property type="project" value="UniProtKB-KW"/>
</dbReference>
<dbReference type="EC" id="3.4.23.36" evidence="9"/>
<dbReference type="PANTHER" id="PTHR33695:SF1">
    <property type="entry name" value="LIPOPROTEIN SIGNAL PEPTIDASE"/>
    <property type="match status" value="1"/>
</dbReference>
<dbReference type="NCBIfam" id="TIGR00077">
    <property type="entry name" value="lspA"/>
    <property type="match status" value="1"/>
</dbReference>
<evidence type="ECO:0000256" key="2">
    <source>
        <dbReference type="ARBA" id="ARBA00022475"/>
    </source>
</evidence>
<evidence type="ECO:0000256" key="7">
    <source>
        <dbReference type="ARBA" id="ARBA00022989"/>
    </source>
</evidence>
<dbReference type="GO" id="GO:0004190">
    <property type="term" value="F:aspartic-type endopeptidase activity"/>
    <property type="evidence" value="ECO:0007669"/>
    <property type="project" value="UniProtKB-UniRule"/>
</dbReference>
<feature type="transmembrane region" description="Helical" evidence="9">
    <location>
        <begin position="69"/>
        <end position="87"/>
    </location>
</feature>
<sequence length="180" mass="19369">MNQRKKQKSAPLLVIFVFVALPVLIVDQITKAWALSVLELGAPEKPFIGNFIGLQLVRNPGAAFSLAESFTWVFSVIAAVVLAIIVWTGRAMTNRAWQLSLGLLAGGALGNLVDRLIRPPGIFRGHVIDFLNYRSMFVGNVADIAIVVGVVAVVVLVVLGVPSVSGNHSYKPERVRGKDA</sequence>
<evidence type="ECO:0000256" key="3">
    <source>
        <dbReference type="ARBA" id="ARBA00022670"/>
    </source>
</evidence>
<feature type="active site" evidence="9">
    <location>
        <position position="143"/>
    </location>
</feature>
<dbReference type="PROSITE" id="PS00855">
    <property type="entry name" value="SPASE_II"/>
    <property type="match status" value="1"/>
</dbReference>
<comment type="caution">
    <text evidence="12">The sequence shown here is derived from an EMBL/GenBank/DDBJ whole genome shotgun (WGS) entry which is preliminary data.</text>
</comment>
<evidence type="ECO:0000256" key="5">
    <source>
        <dbReference type="ARBA" id="ARBA00022750"/>
    </source>
</evidence>
<keyword evidence="3 9" id="KW-0645">Protease</keyword>
<organism evidence="12 13">
    <name type="scientific">Varibaculum cambriense</name>
    <dbReference type="NCBI Taxonomy" id="184870"/>
    <lineage>
        <taxon>Bacteria</taxon>
        <taxon>Bacillati</taxon>
        <taxon>Actinomycetota</taxon>
        <taxon>Actinomycetes</taxon>
        <taxon>Actinomycetales</taxon>
        <taxon>Actinomycetaceae</taxon>
        <taxon>Varibaculum</taxon>
    </lineage>
</organism>
<evidence type="ECO:0000256" key="9">
    <source>
        <dbReference type="HAMAP-Rule" id="MF_00161"/>
    </source>
</evidence>
<dbReference type="Pfam" id="PF01252">
    <property type="entry name" value="Peptidase_A8"/>
    <property type="match status" value="1"/>
</dbReference>
<comment type="subcellular location">
    <subcellularLocation>
        <location evidence="9">Cell membrane</location>
        <topology evidence="9">Multi-pass membrane protein</topology>
    </subcellularLocation>
</comment>
<evidence type="ECO:0000313" key="13">
    <source>
        <dbReference type="Proteomes" id="UP001200537"/>
    </source>
</evidence>
<gene>
    <name evidence="9 12" type="primary">lspA</name>
    <name evidence="12" type="ORF">L0M99_01935</name>
</gene>
<comment type="pathway">
    <text evidence="9">Protein modification; lipoprotein biosynthesis (signal peptide cleavage).</text>
</comment>
<dbReference type="Proteomes" id="UP001200537">
    <property type="component" value="Unassembled WGS sequence"/>
</dbReference>
<dbReference type="GO" id="GO:0005886">
    <property type="term" value="C:plasma membrane"/>
    <property type="evidence" value="ECO:0007669"/>
    <property type="project" value="UniProtKB-SubCell"/>
</dbReference>
<evidence type="ECO:0000256" key="4">
    <source>
        <dbReference type="ARBA" id="ARBA00022692"/>
    </source>
</evidence>
<keyword evidence="5 9" id="KW-0064">Aspartyl protease</keyword>
<proteinExistence type="inferred from homology"/>
<dbReference type="HAMAP" id="MF_00161">
    <property type="entry name" value="LspA"/>
    <property type="match status" value="1"/>
</dbReference>
<evidence type="ECO:0000256" key="11">
    <source>
        <dbReference type="RuleBase" id="RU004181"/>
    </source>
</evidence>
<name>A0AAJ1F7D5_9ACTO</name>
<dbReference type="PANTHER" id="PTHR33695">
    <property type="entry name" value="LIPOPROTEIN SIGNAL PEPTIDASE"/>
    <property type="match status" value="1"/>
</dbReference>
<comment type="caution">
    <text evidence="9">Lacks conserved residue(s) required for the propagation of feature annotation.</text>
</comment>
<dbReference type="RefSeq" id="WP_238127539.1">
    <property type="nucleotide sequence ID" value="NZ_CBCTPO010000001.1"/>
</dbReference>
<evidence type="ECO:0000256" key="8">
    <source>
        <dbReference type="ARBA" id="ARBA00023136"/>
    </source>
</evidence>
<dbReference type="InterPro" id="IPR001872">
    <property type="entry name" value="Peptidase_A8"/>
</dbReference>
<evidence type="ECO:0000256" key="6">
    <source>
        <dbReference type="ARBA" id="ARBA00022801"/>
    </source>
</evidence>
<keyword evidence="2 9" id="KW-1003">Cell membrane</keyword>
<dbReference type="EMBL" id="JAKNHJ010000003">
    <property type="protein sequence ID" value="MCG4617258.1"/>
    <property type="molecule type" value="Genomic_DNA"/>
</dbReference>
<feature type="active site" evidence="9">
    <location>
        <position position="129"/>
    </location>
</feature>
<comment type="catalytic activity">
    <reaction evidence="9 10">
        <text>Release of signal peptides from bacterial membrane prolipoproteins. Hydrolyzes -Xaa-Yaa-Zaa-|-(S,diacylglyceryl)Cys-, in which Xaa is hydrophobic (preferably Leu), and Yaa (Ala or Ser) and Zaa (Gly or Ala) have small, neutral side chains.</text>
        <dbReference type="EC" id="3.4.23.36"/>
    </reaction>
</comment>
<comment type="function">
    <text evidence="9 10">This protein specifically catalyzes the removal of signal peptides from prolipoproteins.</text>
</comment>
<dbReference type="PRINTS" id="PR00781">
    <property type="entry name" value="LIPOSIGPTASE"/>
</dbReference>
<comment type="similarity">
    <text evidence="1 9 11">Belongs to the peptidase A8 family.</text>
</comment>
<feature type="transmembrane region" description="Helical" evidence="9">
    <location>
        <begin position="137"/>
        <end position="161"/>
    </location>
</feature>
<evidence type="ECO:0000313" key="12">
    <source>
        <dbReference type="EMBL" id="MCG4617258.1"/>
    </source>
</evidence>